<proteinExistence type="predicted"/>
<protein>
    <submittedName>
        <fullName evidence="2">Uncharacterized protein</fullName>
    </submittedName>
</protein>
<comment type="caution">
    <text evidence="2">The sequence shown here is derived from an EMBL/GenBank/DDBJ whole genome shotgun (WGS) entry which is preliminary data.</text>
</comment>
<dbReference type="EMBL" id="BARU01041847">
    <property type="protein sequence ID" value="GAH78523.1"/>
    <property type="molecule type" value="Genomic_DNA"/>
</dbReference>
<evidence type="ECO:0000313" key="2">
    <source>
        <dbReference type="EMBL" id="GAH78523.1"/>
    </source>
</evidence>
<sequence>MGSEVEYAERKMEGEGELSDMRNANMLTPEHRAKGQKRVRKVLQVWRATERRHPEWYANDGELAQKMLRTRVLCSGPCCGNPRKWWGKRTIQELKSDAEMRHQLALVGE</sequence>
<name>X1K8Y4_9ZZZZ</name>
<gene>
    <name evidence="2" type="ORF">S03H2_64423</name>
</gene>
<feature type="non-terminal residue" evidence="2">
    <location>
        <position position="109"/>
    </location>
</feature>
<feature type="region of interest" description="Disordered" evidence="1">
    <location>
        <begin position="1"/>
        <end position="23"/>
    </location>
</feature>
<evidence type="ECO:0000256" key="1">
    <source>
        <dbReference type="SAM" id="MobiDB-lite"/>
    </source>
</evidence>
<organism evidence="2">
    <name type="scientific">marine sediment metagenome</name>
    <dbReference type="NCBI Taxonomy" id="412755"/>
    <lineage>
        <taxon>unclassified sequences</taxon>
        <taxon>metagenomes</taxon>
        <taxon>ecological metagenomes</taxon>
    </lineage>
</organism>
<reference evidence="2" key="1">
    <citation type="journal article" date="2014" name="Front. Microbiol.">
        <title>High frequency of phylogenetically diverse reductive dehalogenase-homologous genes in deep subseafloor sedimentary metagenomes.</title>
        <authorList>
            <person name="Kawai M."/>
            <person name="Futagami T."/>
            <person name="Toyoda A."/>
            <person name="Takaki Y."/>
            <person name="Nishi S."/>
            <person name="Hori S."/>
            <person name="Arai W."/>
            <person name="Tsubouchi T."/>
            <person name="Morono Y."/>
            <person name="Uchiyama I."/>
            <person name="Ito T."/>
            <person name="Fujiyama A."/>
            <person name="Inagaki F."/>
            <person name="Takami H."/>
        </authorList>
    </citation>
    <scope>NUCLEOTIDE SEQUENCE</scope>
    <source>
        <strain evidence="2">Expedition CK06-06</strain>
    </source>
</reference>
<accession>X1K8Y4</accession>
<dbReference type="AlphaFoldDB" id="X1K8Y4"/>